<dbReference type="STRING" id="1798481.A2678_01570"/>
<feature type="transmembrane region" description="Helical" evidence="6">
    <location>
        <begin position="79"/>
        <end position="100"/>
    </location>
</feature>
<comment type="caution">
    <text evidence="7">The sequence shown here is derived from an EMBL/GenBank/DDBJ whole genome shotgun (WGS) entry which is preliminary data.</text>
</comment>
<reference evidence="7 8" key="1">
    <citation type="journal article" date="2016" name="Nat. Commun.">
        <title>Thousands of microbial genomes shed light on interconnected biogeochemical processes in an aquifer system.</title>
        <authorList>
            <person name="Anantharaman K."/>
            <person name="Brown C.T."/>
            <person name="Hug L.A."/>
            <person name="Sharon I."/>
            <person name="Castelle C.J."/>
            <person name="Probst A.J."/>
            <person name="Thomas B.C."/>
            <person name="Singh A."/>
            <person name="Wilkins M.J."/>
            <person name="Karaoz U."/>
            <person name="Brodie E.L."/>
            <person name="Williams K.H."/>
            <person name="Hubbard S.S."/>
            <person name="Banfield J.F."/>
        </authorList>
    </citation>
    <scope>NUCLEOTIDE SEQUENCE [LARGE SCALE GENOMIC DNA]</scope>
</reference>
<keyword evidence="5 6" id="KW-0472">Membrane</keyword>
<dbReference type="SUPFAM" id="SSF103481">
    <property type="entry name" value="Multidrug resistance efflux transporter EmrE"/>
    <property type="match status" value="1"/>
</dbReference>
<keyword evidence="2" id="KW-1003">Cell membrane</keyword>
<dbReference type="InterPro" id="IPR037185">
    <property type="entry name" value="EmrE-like"/>
</dbReference>
<evidence type="ECO:0000313" key="7">
    <source>
        <dbReference type="EMBL" id="OGG48254.1"/>
    </source>
</evidence>
<dbReference type="GO" id="GO:0022857">
    <property type="term" value="F:transmembrane transporter activity"/>
    <property type="evidence" value="ECO:0007669"/>
    <property type="project" value="InterPro"/>
</dbReference>
<evidence type="ECO:0000256" key="3">
    <source>
        <dbReference type="ARBA" id="ARBA00022692"/>
    </source>
</evidence>
<protein>
    <submittedName>
        <fullName evidence="7">Uncharacterized protein</fullName>
    </submittedName>
</protein>
<comment type="subcellular location">
    <subcellularLocation>
        <location evidence="1">Cell membrane</location>
        <topology evidence="1">Multi-pass membrane protein</topology>
    </subcellularLocation>
</comment>
<organism evidence="7 8">
    <name type="scientific">Candidatus Kaiserbacteria bacterium RIFCSPHIGHO2_01_FULL_53_31</name>
    <dbReference type="NCBI Taxonomy" id="1798481"/>
    <lineage>
        <taxon>Bacteria</taxon>
        <taxon>Candidatus Kaiseribacteriota</taxon>
    </lineage>
</organism>
<evidence type="ECO:0000313" key="8">
    <source>
        <dbReference type="Proteomes" id="UP000178815"/>
    </source>
</evidence>
<dbReference type="Proteomes" id="UP000178815">
    <property type="component" value="Unassembled WGS sequence"/>
</dbReference>
<proteinExistence type="predicted"/>
<accession>A0A1F6CG64</accession>
<dbReference type="GO" id="GO:0005886">
    <property type="term" value="C:plasma membrane"/>
    <property type="evidence" value="ECO:0007669"/>
    <property type="project" value="UniProtKB-SubCell"/>
</dbReference>
<feature type="transmembrane region" description="Helical" evidence="6">
    <location>
        <begin position="106"/>
        <end position="123"/>
    </location>
</feature>
<evidence type="ECO:0000256" key="2">
    <source>
        <dbReference type="ARBA" id="ARBA00022475"/>
    </source>
</evidence>
<evidence type="ECO:0000256" key="4">
    <source>
        <dbReference type="ARBA" id="ARBA00022989"/>
    </source>
</evidence>
<dbReference type="InterPro" id="IPR000390">
    <property type="entry name" value="Small_drug/metabolite_transptr"/>
</dbReference>
<evidence type="ECO:0000256" key="1">
    <source>
        <dbReference type="ARBA" id="ARBA00004651"/>
    </source>
</evidence>
<name>A0A1F6CG64_9BACT</name>
<dbReference type="PANTHER" id="PTHR30561">
    <property type="entry name" value="SMR FAMILY PROTON-DEPENDENT DRUG EFFLUX TRANSPORTER SUGE"/>
    <property type="match status" value="1"/>
</dbReference>
<feature type="transmembrane region" description="Helical" evidence="6">
    <location>
        <begin position="45"/>
        <end position="72"/>
    </location>
</feature>
<sequence length="124" mass="13385">MSFSGSMIITLFIASAATAVSQILFKQGTITVMTNHASEPLARRLIELLAIPSFILGVFLYGSALLLWIWLLSKTSLSILYPIGLSLNVVLALLAARFFLNETISPIHIAGVAIIILGIFIVAR</sequence>
<evidence type="ECO:0000256" key="6">
    <source>
        <dbReference type="SAM" id="Phobius"/>
    </source>
</evidence>
<dbReference type="EMBL" id="MFKU01000016">
    <property type="protein sequence ID" value="OGG48254.1"/>
    <property type="molecule type" value="Genomic_DNA"/>
</dbReference>
<gene>
    <name evidence="7" type="ORF">A2678_01570</name>
</gene>
<dbReference type="Gene3D" id="1.10.3730.20">
    <property type="match status" value="1"/>
</dbReference>
<keyword evidence="4 6" id="KW-1133">Transmembrane helix</keyword>
<keyword evidence="3 6" id="KW-0812">Transmembrane</keyword>
<evidence type="ECO:0000256" key="5">
    <source>
        <dbReference type="ARBA" id="ARBA00023136"/>
    </source>
</evidence>
<dbReference type="AlphaFoldDB" id="A0A1F6CG64"/>
<dbReference type="PANTHER" id="PTHR30561:SF9">
    <property type="entry name" value="4-AMINO-4-DEOXY-L-ARABINOSE-PHOSPHOUNDECAPRENOL FLIPPASE SUBUNIT ARNF-RELATED"/>
    <property type="match status" value="1"/>
</dbReference>